<name>A0ABX4Q3Y3_9PSED</name>
<evidence type="ECO:0000313" key="3">
    <source>
        <dbReference type="Proteomes" id="UP000232455"/>
    </source>
</evidence>
<feature type="domain" description="Glycine-rich" evidence="1">
    <location>
        <begin position="104"/>
        <end position="299"/>
    </location>
</feature>
<dbReference type="Proteomes" id="UP000232455">
    <property type="component" value="Unassembled WGS sequence"/>
</dbReference>
<protein>
    <recommendedName>
        <fullName evidence="1">Glycine-rich domain-containing protein</fullName>
    </recommendedName>
</protein>
<dbReference type="Pfam" id="PF21722">
    <property type="entry name" value="Gly_rich_2"/>
    <property type="match status" value="1"/>
</dbReference>
<evidence type="ECO:0000313" key="2">
    <source>
        <dbReference type="EMBL" id="PKA71498.1"/>
    </source>
</evidence>
<reference evidence="2 3" key="1">
    <citation type="submission" date="2017-11" db="EMBL/GenBank/DDBJ databases">
        <title>Genome sequencing of a diverse group of Pseudomonas species.</title>
        <authorList>
            <person name="Loper J."/>
        </authorList>
    </citation>
    <scope>NUCLEOTIDE SEQUENCE [LARGE SCALE GENOMIC DNA]</scope>
    <source>
        <strain evidence="2 3">LMG 25716</strain>
    </source>
</reference>
<dbReference type="InterPro" id="IPR049304">
    <property type="entry name" value="Gly_rich_dom"/>
</dbReference>
<accession>A0ABX4Q3Y3</accession>
<sequence>MDYPKKIPGVGLVNGGFVDENPVAGTPGSLIPAEWGNSVTQEILNAIKAAGLTPDEAKTDQLATAIGALVDFKKLKNTPTTLTGYGITDAVGRLLAVRQIETVGITVYKPDPKAKRIRVRLVGAGGSGGGCVPVAANNLRIGGGGGSGAYAESLYDVTSQMLAGVPVSLGAGGSAGTTMGLAGGGGFLWLIHERGRGGAGAQILNIDTLASSSGYVQGGTGGQEVAGGNLAKARGNTGGYAMFNGNWGMLSGGGAASPFDGGGPYKGLHNPGVAGNRGSGGSGSCSSHASNSFVAGAGGNAFCEIWEYE</sequence>
<comment type="caution">
    <text evidence="2">The sequence shown here is derived from an EMBL/GenBank/DDBJ whole genome shotgun (WGS) entry which is preliminary data.</text>
</comment>
<dbReference type="EMBL" id="PHHE01000001">
    <property type="protein sequence ID" value="PKA71498.1"/>
    <property type="molecule type" value="Genomic_DNA"/>
</dbReference>
<proteinExistence type="predicted"/>
<gene>
    <name evidence="2" type="ORF">ATI02_4480</name>
</gene>
<organism evidence="2 3">
    <name type="scientific">Pseudomonas baetica</name>
    <dbReference type="NCBI Taxonomy" id="674054"/>
    <lineage>
        <taxon>Bacteria</taxon>
        <taxon>Pseudomonadati</taxon>
        <taxon>Pseudomonadota</taxon>
        <taxon>Gammaproteobacteria</taxon>
        <taxon>Pseudomonadales</taxon>
        <taxon>Pseudomonadaceae</taxon>
        <taxon>Pseudomonas</taxon>
    </lineage>
</organism>
<evidence type="ECO:0000259" key="1">
    <source>
        <dbReference type="Pfam" id="PF21722"/>
    </source>
</evidence>
<keyword evidence="3" id="KW-1185">Reference proteome</keyword>